<proteinExistence type="predicted"/>
<dbReference type="Proteomes" id="UP000294824">
    <property type="component" value="Unassembled WGS sequence"/>
</dbReference>
<dbReference type="InterPro" id="IPR013783">
    <property type="entry name" value="Ig-like_fold"/>
</dbReference>
<dbReference type="Pfam" id="PF18911">
    <property type="entry name" value="PKD_4"/>
    <property type="match status" value="1"/>
</dbReference>
<dbReference type="InterPro" id="IPR035986">
    <property type="entry name" value="PKD_dom_sf"/>
</dbReference>
<dbReference type="InterPro" id="IPR022409">
    <property type="entry name" value="PKD/Chitinase_dom"/>
</dbReference>
<dbReference type="SUPFAM" id="SSF49299">
    <property type="entry name" value="PKD domain"/>
    <property type="match status" value="1"/>
</dbReference>
<reference evidence="2 3" key="1">
    <citation type="submission" date="2019-03" db="EMBL/GenBank/DDBJ databases">
        <title>Genomic Encyclopedia of Type Strains, Phase III (KMG-III): the genomes of soil and plant-associated and newly described type strains.</title>
        <authorList>
            <person name="Whitman W."/>
        </authorList>
    </citation>
    <scope>NUCLEOTIDE SEQUENCE [LARGE SCALE GENOMIC DNA]</scope>
    <source>
        <strain evidence="2 3">CECT 8301</strain>
    </source>
</reference>
<dbReference type="InterPro" id="IPR000601">
    <property type="entry name" value="PKD_dom"/>
</dbReference>
<dbReference type="SUPFAM" id="SSF49344">
    <property type="entry name" value="CBD9-like"/>
    <property type="match status" value="1"/>
</dbReference>
<dbReference type="Gene3D" id="2.60.40.10">
    <property type="entry name" value="Immunoglobulins"/>
    <property type="match status" value="1"/>
</dbReference>
<dbReference type="AlphaFoldDB" id="A0A4R8MFA6"/>
<dbReference type="PROSITE" id="PS50093">
    <property type="entry name" value="PKD"/>
    <property type="match status" value="1"/>
</dbReference>
<dbReference type="Gene3D" id="2.60.40.1190">
    <property type="match status" value="1"/>
</dbReference>
<dbReference type="SMART" id="SM00089">
    <property type="entry name" value="PKD"/>
    <property type="match status" value="1"/>
</dbReference>
<name>A0A4R8MFA6_9FLAO</name>
<feature type="domain" description="PKD" evidence="1">
    <location>
        <begin position="297"/>
        <end position="346"/>
    </location>
</feature>
<keyword evidence="3" id="KW-1185">Reference proteome</keyword>
<organism evidence="2 3">
    <name type="scientific">Algibacter lectus</name>
    <dbReference type="NCBI Taxonomy" id="221126"/>
    <lineage>
        <taxon>Bacteria</taxon>
        <taxon>Pseudomonadati</taxon>
        <taxon>Bacteroidota</taxon>
        <taxon>Flavobacteriia</taxon>
        <taxon>Flavobacteriales</taxon>
        <taxon>Flavobacteriaceae</taxon>
        <taxon>Algibacter</taxon>
    </lineage>
</organism>
<dbReference type="RefSeq" id="WP_133966302.1">
    <property type="nucleotide sequence ID" value="NZ_SORL01000007.1"/>
</dbReference>
<protein>
    <submittedName>
        <fullName evidence="2">PKD domain-containing protein</fullName>
    </submittedName>
</protein>
<evidence type="ECO:0000259" key="1">
    <source>
        <dbReference type="PROSITE" id="PS50093"/>
    </source>
</evidence>
<accession>A0A4R8MFA6</accession>
<evidence type="ECO:0000313" key="2">
    <source>
        <dbReference type="EMBL" id="TDY64094.1"/>
    </source>
</evidence>
<sequence length="359" mass="42160">MIKKQSYIICLTFLLGLSLFTFGQRGKEYKIYQFPKNEIPRIDGRFSDWKNVPESYTIGLKEMKKAVKGLGSNLDPKDYDIEVKVAWVKDLDRLYFYVEAYDDYWDFSEKGLRQDIFELVVDGNLSGGPFIKKDNGNLDHFTFEALHFKGHGAHAQNYHIFTPVLDKDPAMVWGNTPWIKNFPYFNIAYDYNFKHGEKGNLKMEFWITPFDHADISGIDKSTISQLKENEIIGLSWCVIDYDGEKSRDFIHLADDLKMIRDASYLNFFRLMPLDENHRKPIEAHWSFLELDRKERWIQFKDESFGVIETWHWDFGDGKESFEKSPSHFYDKAGEWIVVLTVSGPKGEDIRSKVWDVVTE</sequence>
<dbReference type="CDD" id="cd00146">
    <property type="entry name" value="PKD"/>
    <property type="match status" value="1"/>
</dbReference>
<comment type="caution">
    <text evidence="2">The sequence shown here is derived from an EMBL/GenBank/DDBJ whole genome shotgun (WGS) entry which is preliminary data.</text>
</comment>
<dbReference type="EMBL" id="SORL01000007">
    <property type="protein sequence ID" value="TDY64094.1"/>
    <property type="molecule type" value="Genomic_DNA"/>
</dbReference>
<evidence type="ECO:0000313" key="3">
    <source>
        <dbReference type="Proteomes" id="UP000294824"/>
    </source>
</evidence>
<gene>
    <name evidence="2" type="ORF">DFQ06_0997</name>
</gene>